<dbReference type="GO" id="GO:0000287">
    <property type="term" value="F:magnesium ion binding"/>
    <property type="evidence" value="ECO:0007669"/>
    <property type="project" value="TreeGrafter"/>
</dbReference>
<evidence type="ECO:0000256" key="3">
    <source>
        <dbReference type="ARBA" id="ARBA00022842"/>
    </source>
</evidence>
<keyword evidence="2" id="KW-0479">Metal-binding</keyword>
<organism evidence="5 6">
    <name type="scientific">Halosimplex pelagicum</name>
    <dbReference type="NCBI Taxonomy" id="869886"/>
    <lineage>
        <taxon>Archaea</taxon>
        <taxon>Methanobacteriati</taxon>
        <taxon>Methanobacteriota</taxon>
        <taxon>Stenosarchaea group</taxon>
        <taxon>Halobacteria</taxon>
        <taxon>Halobacteriales</taxon>
        <taxon>Haloarculaceae</taxon>
        <taxon>Halosimplex</taxon>
    </lineage>
</organism>
<keyword evidence="3" id="KW-0460">Magnesium</keyword>
<proteinExistence type="predicted"/>
<dbReference type="KEGG" id="hpel:HZS54_10535"/>
<dbReference type="InterPro" id="IPR029065">
    <property type="entry name" value="Enolase_C-like"/>
</dbReference>
<dbReference type="GO" id="GO:0016836">
    <property type="term" value="F:hydro-lyase activity"/>
    <property type="evidence" value="ECO:0007669"/>
    <property type="project" value="TreeGrafter"/>
</dbReference>
<dbReference type="SMART" id="SM00922">
    <property type="entry name" value="MR_MLE"/>
    <property type="match status" value="1"/>
</dbReference>
<dbReference type="SUPFAM" id="SSF54826">
    <property type="entry name" value="Enolase N-terminal domain-like"/>
    <property type="match status" value="1"/>
</dbReference>
<dbReference type="GO" id="GO:0009063">
    <property type="term" value="P:amino acid catabolic process"/>
    <property type="evidence" value="ECO:0007669"/>
    <property type="project" value="InterPro"/>
</dbReference>
<dbReference type="InterPro" id="IPR046945">
    <property type="entry name" value="RHMD-like"/>
</dbReference>
<dbReference type="GeneID" id="56083030"/>
<feature type="domain" description="Mandelate racemase/muconate lactonizing enzyme C-terminal" evidence="4">
    <location>
        <begin position="151"/>
        <end position="243"/>
    </location>
</feature>
<gene>
    <name evidence="5" type="ORF">HZS54_10535</name>
</gene>
<dbReference type="OrthoDB" id="42605at2157"/>
<protein>
    <submittedName>
        <fullName evidence="5">Mandelate racemase/muconate lactonizing enzyme family protein</fullName>
    </submittedName>
</protein>
<dbReference type="Gene3D" id="3.20.20.120">
    <property type="entry name" value="Enolase-like C-terminal domain"/>
    <property type="match status" value="1"/>
</dbReference>
<dbReference type="PANTHER" id="PTHR13794:SF58">
    <property type="entry name" value="MITOCHONDRIAL ENOLASE SUPERFAMILY MEMBER 1"/>
    <property type="match status" value="1"/>
</dbReference>
<dbReference type="Gene3D" id="3.30.390.10">
    <property type="entry name" value="Enolase-like, N-terminal domain"/>
    <property type="match status" value="1"/>
</dbReference>
<dbReference type="InterPro" id="IPR029017">
    <property type="entry name" value="Enolase-like_N"/>
</dbReference>
<dbReference type="AlphaFoldDB" id="A0A7D5T3M8"/>
<dbReference type="RefSeq" id="WP_179922499.1">
    <property type="nucleotide sequence ID" value="NZ_CP058909.1"/>
</dbReference>
<dbReference type="InterPro" id="IPR013341">
    <property type="entry name" value="Mandelate_racemase_N_dom"/>
</dbReference>
<evidence type="ECO:0000313" key="5">
    <source>
        <dbReference type="EMBL" id="QLH82031.1"/>
    </source>
</evidence>
<evidence type="ECO:0000313" key="6">
    <source>
        <dbReference type="Proteomes" id="UP000509346"/>
    </source>
</evidence>
<dbReference type="InterPro" id="IPR018110">
    <property type="entry name" value="Mandel_Rmase/mucon_lact_enz_CS"/>
</dbReference>
<dbReference type="Pfam" id="PF13378">
    <property type="entry name" value="MR_MLE_C"/>
    <property type="match status" value="1"/>
</dbReference>
<dbReference type="Proteomes" id="UP000509346">
    <property type="component" value="Chromosome"/>
</dbReference>
<dbReference type="InterPro" id="IPR036849">
    <property type="entry name" value="Enolase-like_C_sf"/>
</dbReference>
<evidence type="ECO:0000256" key="2">
    <source>
        <dbReference type="ARBA" id="ARBA00022723"/>
    </source>
</evidence>
<dbReference type="Pfam" id="PF02746">
    <property type="entry name" value="MR_MLE_N"/>
    <property type="match status" value="1"/>
</dbReference>
<keyword evidence="6" id="KW-1185">Reference proteome</keyword>
<evidence type="ECO:0000256" key="1">
    <source>
        <dbReference type="ARBA" id="ARBA00001946"/>
    </source>
</evidence>
<dbReference type="PANTHER" id="PTHR13794">
    <property type="entry name" value="ENOLASE SUPERFAMILY, MANDELATE RACEMASE"/>
    <property type="match status" value="1"/>
</dbReference>
<comment type="cofactor">
    <cofactor evidence="1">
        <name>Mg(2+)</name>
        <dbReference type="ChEBI" id="CHEBI:18420"/>
    </cofactor>
</comment>
<reference evidence="5 6" key="1">
    <citation type="submission" date="2020-07" db="EMBL/GenBank/DDBJ databases">
        <title>Halosimplex litoreum sp. nov. and Halosimplex rubrum sp. nov., isolated from different salt environments.</title>
        <authorList>
            <person name="Cui H."/>
        </authorList>
    </citation>
    <scope>NUCLEOTIDE SEQUENCE [LARGE SCALE GENOMIC DNA]</scope>
    <source>
        <strain evidence="5 6">R2</strain>
    </source>
</reference>
<dbReference type="EMBL" id="CP058909">
    <property type="protein sequence ID" value="QLH82031.1"/>
    <property type="molecule type" value="Genomic_DNA"/>
</dbReference>
<dbReference type="SUPFAM" id="SSF51604">
    <property type="entry name" value="Enolase C-terminal domain-like"/>
    <property type="match status" value="1"/>
</dbReference>
<dbReference type="InterPro" id="IPR013342">
    <property type="entry name" value="Mandelate_racemase_C"/>
</dbReference>
<dbReference type="SFLD" id="SFLDS00001">
    <property type="entry name" value="Enolase"/>
    <property type="match status" value="1"/>
</dbReference>
<name>A0A7D5T3M8_9EURY</name>
<dbReference type="GO" id="GO:0016052">
    <property type="term" value="P:carbohydrate catabolic process"/>
    <property type="evidence" value="ECO:0007669"/>
    <property type="project" value="TreeGrafter"/>
</dbReference>
<dbReference type="CDD" id="cd03316">
    <property type="entry name" value="MR_like"/>
    <property type="match status" value="1"/>
</dbReference>
<dbReference type="PROSITE" id="PS00908">
    <property type="entry name" value="MR_MLE_1"/>
    <property type="match status" value="1"/>
</dbReference>
<accession>A0A7D5T3M8</accession>
<sequence>MTIQTIDAIPLSHSLDGRALGSSRGKTDTRFTTLVRAETEDGLVGWGEAFAPPRTVATAIDELLADEIVGMDPYQVESLVTDSYTGSLVDYHFADGPFVQSAISGVDIALWDILGKLTGESVTRLLGSGDVSSVVPYASTGYFTSWGQDIEEPMRAAADEEFTAVKLKIGRGVEDDIDRVSTAREILGDETQIMVDFNGNYTPKQARRSVAALEKYDLTWVEEPVPAENLSGYRQLTPELDIPVAAGEAHYGRFEYKQLLDERLVDIVQPNIGRIGGLSEARFIAKLAATENIPVCPHVWNGGVGVAAALHFYASLTTYPHSENVPVLLPFEFDRSPNPLRDELLEDPLDPRGGELAVPDGPGLGIDIDEEALERYRIE</sequence>
<evidence type="ECO:0000259" key="4">
    <source>
        <dbReference type="SMART" id="SM00922"/>
    </source>
</evidence>
<dbReference type="PROSITE" id="PS00909">
    <property type="entry name" value="MR_MLE_2"/>
    <property type="match status" value="1"/>
</dbReference>